<protein>
    <recommendedName>
        <fullName evidence="4">HEAT repeat domain-containing protein</fullName>
    </recommendedName>
</protein>
<dbReference type="AlphaFoldDB" id="A0A841HNQ8"/>
<evidence type="ECO:0000313" key="2">
    <source>
        <dbReference type="EMBL" id="MBB6093900.1"/>
    </source>
</evidence>
<organism evidence="2 3">
    <name type="scientific">Povalibacter uvarum</name>
    <dbReference type="NCBI Taxonomy" id="732238"/>
    <lineage>
        <taxon>Bacteria</taxon>
        <taxon>Pseudomonadati</taxon>
        <taxon>Pseudomonadota</taxon>
        <taxon>Gammaproteobacteria</taxon>
        <taxon>Steroidobacterales</taxon>
        <taxon>Steroidobacteraceae</taxon>
        <taxon>Povalibacter</taxon>
    </lineage>
</organism>
<comment type="caution">
    <text evidence="2">The sequence shown here is derived from an EMBL/GenBank/DDBJ whole genome shotgun (WGS) entry which is preliminary data.</text>
</comment>
<gene>
    <name evidence="2" type="ORF">HNQ60_002781</name>
</gene>
<dbReference type="InterPro" id="IPR016024">
    <property type="entry name" value="ARM-type_fold"/>
</dbReference>
<proteinExistence type="predicted"/>
<sequence length="337" mass="36287">MKTIKIGSALLCFGFSVLAPAAFAAELKLPRDGWASWQVPAVEDAPAWCCWDWREGNPTARACRLDGSNDGYGSRDGAKTDTVRVYARFDAGKIDRLRALSASCSVQTSTTVQDLGAVSVDDSARWLATLTKRKDSDGTRPAIGREALAALAIHRGDVAFNELSDVASNDARRKNRKEAVFWLAHLRGLPGAKAATAIMFGDEDADVREHAAFAVSQSKSPEAASDLIRLANTDAASSVRSQAWFWLARTESPATEGAIGSALRKETDDDVRRQAIFALSQLPEGRATRALIAVAEDRSRPSEDRKSAVFWLAQSKATAAQTYLEDVLTGGKSAAVR</sequence>
<evidence type="ECO:0000313" key="3">
    <source>
        <dbReference type="Proteomes" id="UP000588068"/>
    </source>
</evidence>
<dbReference type="Proteomes" id="UP000588068">
    <property type="component" value="Unassembled WGS sequence"/>
</dbReference>
<dbReference type="EMBL" id="JACHHZ010000003">
    <property type="protein sequence ID" value="MBB6093900.1"/>
    <property type="molecule type" value="Genomic_DNA"/>
</dbReference>
<accession>A0A841HNQ8</accession>
<dbReference type="SMART" id="SM00567">
    <property type="entry name" value="EZ_HEAT"/>
    <property type="match status" value="5"/>
</dbReference>
<dbReference type="Gene3D" id="1.25.10.10">
    <property type="entry name" value="Leucine-rich Repeat Variant"/>
    <property type="match status" value="1"/>
</dbReference>
<keyword evidence="3" id="KW-1185">Reference proteome</keyword>
<dbReference type="SUPFAM" id="SSF48371">
    <property type="entry name" value="ARM repeat"/>
    <property type="match status" value="1"/>
</dbReference>
<dbReference type="RefSeq" id="WP_184332694.1">
    <property type="nucleotide sequence ID" value="NZ_JACHHZ010000003.1"/>
</dbReference>
<dbReference type="InterPro" id="IPR004155">
    <property type="entry name" value="PBS_lyase_HEAT"/>
</dbReference>
<evidence type="ECO:0000256" key="1">
    <source>
        <dbReference type="SAM" id="SignalP"/>
    </source>
</evidence>
<dbReference type="InterPro" id="IPR011989">
    <property type="entry name" value="ARM-like"/>
</dbReference>
<name>A0A841HNQ8_9GAMM</name>
<feature type="chain" id="PRO_5032524412" description="HEAT repeat domain-containing protein" evidence="1">
    <location>
        <begin position="25"/>
        <end position="337"/>
    </location>
</feature>
<feature type="signal peptide" evidence="1">
    <location>
        <begin position="1"/>
        <end position="24"/>
    </location>
</feature>
<keyword evidence="1" id="KW-0732">Signal</keyword>
<evidence type="ECO:0008006" key="4">
    <source>
        <dbReference type="Google" id="ProtNLM"/>
    </source>
</evidence>
<reference evidence="2 3" key="1">
    <citation type="submission" date="2020-08" db="EMBL/GenBank/DDBJ databases">
        <title>Genomic Encyclopedia of Type Strains, Phase IV (KMG-IV): sequencing the most valuable type-strain genomes for metagenomic binning, comparative biology and taxonomic classification.</title>
        <authorList>
            <person name="Goeker M."/>
        </authorList>
    </citation>
    <scope>NUCLEOTIDE SEQUENCE [LARGE SCALE GENOMIC DNA]</scope>
    <source>
        <strain evidence="2 3">DSM 26723</strain>
    </source>
</reference>
<dbReference type="Pfam" id="PF13646">
    <property type="entry name" value="HEAT_2"/>
    <property type="match status" value="1"/>
</dbReference>